<protein>
    <recommendedName>
        <fullName evidence="1">MATH domain-containing protein</fullName>
    </recommendedName>
</protein>
<dbReference type="PANTHER" id="PTHR46162">
    <property type="entry name" value="TRAF-LIKE FAMILY PROTEIN"/>
    <property type="match status" value="1"/>
</dbReference>
<feature type="domain" description="MATH" evidence="1">
    <location>
        <begin position="67"/>
        <end position="202"/>
    </location>
</feature>
<evidence type="ECO:0000259" key="1">
    <source>
        <dbReference type="PROSITE" id="PS50144"/>
    </source>
</evidence>
<feature type="domain" description="MATH" evidence="1">
    <location>
        <begin position="222"/>
        <end position="349"/>
    </location>
</feature>
<proteinExistence type="predicted"/>
<dbReference type="CDD" id="cd00121">
    <property type="entry name" value="MATH"/>
    <property type="match status" value="2"/>
</dbReference>
<accession>A0A8X7YE81</accession>
<evidence type="ECO:0000313" key="3">
    <source>
        <dbReference type="Proteomes" id="UP000886885"/>
    </source>
</evidence>
<dbReference type="PROSITE" id="PS50144">
    <property type="entry name" value="MATH"/>
    <property type="match status" value="2"/>
</dbReference>
<dbReference type="SMART" id="SM00061">
    <property type="entry name" value="MATH"/>
    <property type="match status" value="2"/>
</dbReference>
<dbReference type="Proteomes" id="UP000886885">
    <property type="component" value="Chromosome 14D"/>
</dbReference>
<evidence type="ECO:0000313" key="2">
    <source>
        <dbReference type="EMBL" id="KAG6747912.1"/>
    </source>
</evidence>
<comment type="caution">
    <text evidence="2">The sequence shown here is derived from an EMBL/GenBank/DDBJ whole genome shotgun (WGS) entry which is preliminary data.</text>
</comment>
<organism evidence="2 3">
    <name type="scientific">Populus tomentosa</name>
    <name type="common">Chinese white poplar</name>
    <dbReference type="NCBI Taxonomy" id="118781"/>
    <lineage>
        <taxon>Eukaryota</taxon>
        <taxon>Viridiplantae</taxon>
        <taxon>Streptophyta</taxon>
        <taxon>Embryophyta</taxon>
        <taxon>Tracheophyta</taxon>
        <taxon>Spermatophyta</taxon>
        <taxon>Magnoliopsida</taxon>
        <taxon>eudicotyledons</taxon>
        <taxon>Gunneridae</taxon>
        <taxon>Pentapetalae</taxon>
        <taxon>rosids</taxon>
        <taxon>fabids</taxon>
        <taxon>Malpighiales</taxon>
        <taxon>Salicaceae</taxon>
        <taxon>Saliceae</taxon>
        <taxon>Populus</taxon>
    </lineage>
</organism>
<dbReference type="AlphaFoldDB" id="A0A8X7YE81"/>
<dbReference type="InterPro" id="IPR002083">
    <property type="entry name" value="MATH/TRAF_dom"/>
</dbReference>
<keyword evidence="3" id="KW-1185">Reference proteome</keyword>
<dbReference type="PANTHER" id="PTHR46162:SF48">
    <property type="entry name" value="MATH DOMAIN-CONTAINING PROTEIN"/>
    <property type="match status" value="1"/>
</dbReference>
<dbReference type="Pfam" id="PF22486">
    <property type="entry name" value="MATH_2"/>
    <property type="match status" value="2"/>
</dbReference>
<dbReference type="EMBL" id="JAAWWB010000028">
    <property type="protein sequence ID" value="KAG6747912.1"/>
    <property type="molecule type" value="Genomic_DNA"/>
</dbReference>
<gene>
    <name evidence="2" type="ORF">POTOM_047803</name>
</gene>
<dbReference type="OrthoDB" id="1080330at2759"/>
<sequence length="359" mass="41363">MQSPMWFAHPKVQAFCLIDPFGHESRYVFCKGEQEREVRFYELRRTCLQNVSFSFSGVKRSERDLPPMHYSLKIESFSLLLKTKVEKYESDVFEAGGHKWSLSLYPNGNTKGKGNDFVSLYLQIENTSNLPHRWEVNAEFKLFVFDQINNKYLTVQESDGSVKRFHEMKTEWGFDQLLSLETFNDASNGYLVKDCCVFGAEIFVIEPAGKWELLSMVKKPANGSLTWKIEDFSKLDKSSYLSKAFAAEGRSWRIQVYPKGIAEAKGDSLSVFLELVDGGKLPPKKTVWAEYKLRVLDQRHDKHVEKTISRWLTSSDHTRGFRKFMPLGDLHEVSKGYVLNDTLIVEAEILTLSVSKLFS</sequence>
<reference evidence="2" key="1">
    <citation type="journal article" date="2020" name="bioRxiv">
        <title>Hybrid origin of Populus tomentosa Carr. identified through genome sequencing and phylogenomic analysis.</title>
        <authorList>
            <person name="An X."/>
            <person name="Gao K."/>
            <person name="Chen Z."/>
            <person name="Li J."/>
            <person name="Yang X."/>
            <person name="Yang X."/>
            <person name="Zhou J."/>
            <person name="Guo T."/>
            <person name="Zhao T."/>
            <person name="Huang S."/>
            <person name="Miao D."/>
            <person name="Khan W.U."/>
            <person name="Rao P."/>
            <person name="Ye M."/>
            <person name="Lei B."/>
            <person name="Liao W."/>
            <person name="Wang J."/>
            <person name="Ji L."/>
            <person name="Li Y."/>
            <person name="Guo B."/>
            <person name="Mustafa N.S."/>
            <person name="Li S."/>
            <person name="Yun Q."/>
            <person name="Keller S.R."/>
            <person name="Mao J."/>
            <person name="Zhang R."/>
            <person name="Strauss S.H."/>
        </authorList>
    </citation>
    <scope>NUCLEOTIDE SEQUENCE</scope>
    <source>
        <strain evidence="2">GM15</strain>
        <tissue evidence="2">Leaf</tissue>
    </source>
</reference>
<name>A0A8X7YE81_POPTO</name>